<sequence length="198" mass="20771">MPTGRNQYHHGNLRAAILAEAQTMLSETGADGLSLREVARRTGVSHGAPRRHFPDRQALLSALVEQGYEQLGARIESALAGTGGDFTGRLTAFACAYVDFARHNDELMTLMLSSKTWPDAGHLIAANDRAFAPAVELLRQAAGSGDITPADTDTVHMAVLALLHGLAFVAGHGLAGTKPTSDLVAGAVGALVEGIRPR</sequence>
<evidence type="ECO:0000256" key="3">
    <source>
        <dbReference type="ARBA" id="ARBA00023163"/>
    </source>
</evidence>
<dbReference type="InterPro" id="IPR036271">
    <property type="entry name" value="Tet_transcr_reg_TetR-rel_C_sf"/>
</dbReference>
<keyword evidence="2 4" id="KW-0238">DNA-binding</keyword>
<dbReference type="PRINTS" id="PR00455">
    <property type="entry name" value="HTHTETR"/>
</dbReference>
<keyword evidence="3" id="KW-0804">Transcription</keyword>
<dbReference type="EMBL" id="BMMV01000002">
    <property type="protein sequence ID" value="GGJ80371.1"/>
    <property type="molecule type" value="Genomic_DNA"/>
</dbReference>
<dbReference type="PANTHER" id="PTHR30055:SF220">
    <property type="entry name" value="TETR-FAMILY REGULATORY PROTEIN"/>
    <property type="match status" value="1"/>
</dbReference>
<proteinExistence type="predicted"/>
<dbReference type="Pfam" id="PF00440">
    <property type="entry name" value="TetR_N"/>
    <property type="match status" value="1"/>
</dbReference>
<evidence type="ECO:0000256" key="4">
    <source>
        <dbReference type="PROSITE-ProRule" id="PRU00335"/>
    </source>
</evidence>
<dbReference type="InterPro" id="IPR001647">
    <property type="entry name" value="HTH_TetR"/>
</dbReference>
<comment type="caution">
    <text evidence="6">The sequence shown here is derived from an EMBL/GenBank/DDBJ whole genome shotgun (WGS) entry which is preliminary data.</text>
</comment>
<feature type="DNA-binding region" description="H-T-H motif" evidence="4">
    <location>
        <begin position="34"/>
        <end position="53"/>
    </location>
</feature>
<keyword evidence="7" id="KW-1185">Reference proteome</keyword>
<evidence type="ECO:0000256" key="2">
    <source>
        <dbReference type="ARBA" id="ARBA00023125"/>
    </source>
</evidence>
<feature type="domain" description="HTH tetR-type" evidence="5">
    <location>
        <begin position="11"/>
        <end position="71"/>
    </location>
</feature>
<dbReference type="InterPro" id="IPR050109">
    <property type="entry name" value="HTH-type_TetR-like_transc_reg"/>
</dbReference>
<dbReference type="SUPFAM" id="SSF48498">
    <property type="entry name" value="Tetracyclin repressor-like, C-terminal domain"/>
    <property type="match status" value="1"/>
</dbReference>
<dbReference type="RefSeq" id="WP_189106005.1">
    <property type="nucleotide sequence ID" value="NZ_BMMV01000002.1"/>
</dbReference>
<name>A0ABQ2DYV7_9ACTN</name>
<evidence type="ECO:0000256" key="1">
    <source>
        <dbReference type="ARBA" id="ARBA00023015"/>
    </source>
</evidence>
<accession>A0ABQ2DYV7</accession>
<dbReference type="PANTHER" id="PTHR30055">
    <property type="entry name" value="HTH-TYPE TRANSCRIPTIONAL REGULATOR RUTR"/>
    <property type="match status" value="1"/>
</dbReference>
<dbReference type="Proteomes" id="UP000660265">
    <property type="component" value="Unassembled WGS sequence"/>
</dbReference>
<protein>
    <submittedName>
        <fullName evidence="6">TetR family transcriptional regulator</fullName>
    </submittedName>
</protein>
<dbReference type="SUPFAM" id="SSF46689">
    <property type="entry name" value="Homeodomain-like"/>
    <property type="match status" value="1"/>
</dbReference>
<dbReference type="PROSITE" id="PS50977">
    <property type="entry name" value="HTH_TETR_2"/>
    <property type="match status" value="1"/>
</dbReference>
<gene>
    <name evidence="6" type="ORF">GCM10011583_09860</name>
</gene>
<evidence type="ECO:0000259" key="5">
    <source>
        <dbReference type="PROSITE" id="PS50977"/>
    </source>
</evidence>
<dbReference type="InterPro" id="IPR025996">
    <property type="entry name" value="MT1864/Rv1816-like_C"/>
</dbReference>
<reference evidence="7" key="1">
    <citation type="journal article" date="2019" name="Int. J. Syst. Evol. Microbiol.">
        <title>The Global Catalogue of Microorganisms (GCM) 10K type strain sequencing project: providing services to taxonomists for standard genome sequencing and annotation.</title>
        <authorList>
            <consortium name="The Broad Institute Genomics Platform"/>
            <consortium name="The Broad Institute Genome Sequencing Center for Infectious Disease"/>
            <person name="Wu L."/>
            <person name="Ma J."/>
        </authorList>
    </citation>
    <scope>NUCLEOTIDE SEQUENCE [LARGE SCALE GENOMIC DNA]</scope>
    <source>
        <strain evidence="7">CGMCC 4.7275</strain>
    </source>
</reference>
<evidence type="ECO:0000313" key="7">
    <source>
        <dbReference type="Proteomes" id="UP000660265"/>
    </source>
</evidence>
<dbReference type="InterPro" id="IPR009057">
    <property type="entry name" value="Homeodomain-like_sf"/>
</dbReference>
<dbReference type="Gene3D" id="1.10.357.10">
    <property type="entry name" value="Tetracycline Repressor, domain 2"/>
    <property type="match status" value="1"/>
</dbReference>
<evidence type="ECO:0000313" key="6">
    <source>
        <dbReference type="EMBL" id="GGJ80371.1"/>
    </source>
</evidence>
<organism evidence="6 7">
    <name type="scientific">Streptomyces camponoticapitis</name>
    <dbReference type="NCBI Taxonomy" id="1616125"/>
    <lineage>
        <taxon>Bacteria</taxon>
        <taxon>Bacillati</taxon>
        <taxon>Actinomycetota</taxon>
        <taxon>Actinomycetes</taxon>
        <taxon>Kitasatosporales</taxon>
        <taxon>Streptomycetaceae</taxon>
        <taxon>Streptomyces</taxon>
    </lineage>
</organism>
<keyword evidence="1" id="KW-0805">Transcription regulation</keyword>
<dbReference type="Pfam" id="PF13305">
    <property type="entry name" value="TetR_C_33"/>
    <property type="match status" value="1"/>
</dbReference>